<evidence type="ECO:0000256" key="6">
    <source>
        <dbReference type="ARBA" id="ARBA00023004"/>
    </source>
</evidence>
<dbReference type="PRINTS" id="PR00465">
    <property type="entry name" value="EP450IV"/>
</dbReference>
<evidence type="ECO:0000313" key="9">
    <source>
        <dbReference type="EMBL" id="KAL2827873.1"/>
    </source>
</evidence>
<evidence type="ECO:0000313" key="10">
    <source>
        <dbReference type="Proteomes" id="UP001610446"/>
    </source>
</evidence>
<evidence type="ECO:0000256" key="2">
    <source>
        <dbReference type="ARBA" id="ARBA00010617"/>
    </source>
</evidence>
<evidence type="ECO:0000256" key="4">
    <source>
        <dbReference type="ARBA" id="ARBA00022723"/>
    </source>
</evidence>
<evidence type="ECO:0000256" key="8">
    <source>
        <dbReference type="SAM" id="Phobius"/>
    </source>
</evidence>
<evidence type="ECO:0000256" key="3">
    <source>
        <dbReference type="ARBA" id="ARBA00022617"/>
    </source>
</evidence>
<keyword evidence="6 7" id="KW-0408">Iron</keyword>
<keyword evidence="8" id="KW-1133">Transmembrane helix</keyword>
<gene>
    <name evidence="9" type="ORF">BJY01DRAFT_255551</name>
</gene>
<evidence type="ECO:0000256" key="7">
    <source>
        <dbReference type="RuleBase" id="RU000461"/>
    </source>
</evidence>
<dbReference type="PANTHER" id="PTHR24305">
    <property type="entry name" value="CYTOCHROME P450"/>
    <property type="match status" value="1"/>
</dbReference>
<keyword evidence="7" id="KW-0503">Monooxygenase</keyword>
<dbReference type="Proteomes" id="UP001610446">
    <property type="component" value="Unassembled WGS sequence"/>
</dbReference>
<comment type="similarity">
    <text evidence="2 7">Belongs to the cytochrome P450 family.</text>
</comment>
<keyword evidence="5 7" id="KW-0560">Oxidoreductase</keyword>
<evidence type="ECO:0000256" key="1">
    <source>
        <dbReference type="ARBA" id="ARBA00001971"/>
    </source>
</evidence>
<organism evidence="9 10">
    <name type="scientific">Aspergillus pseudoustus</name>
    <dbReference type="NCBI Taxonomy" id="1810923"/>
    <lineage>
        <taxon>Eukaryota</taxon>
        <taxon>Fungi</taxon>
        <taxon>Dikarya</taxon>
        <taxon>Ascomycota</taxon>
        <taxon>Pezizomycotina</taxon>
        <taxon>Eurotiomycetes</taxon>
        <taxon>Eurotiomycetidae</taxon>
        <taxon>Eurotiales</taxon>
        <taxon>Aspergillaceae</taxon>
        <taxon>Aspergillus</taxon>
        <taxon>Aspergillus subgen. Nidulantes</taxon>
    </lineage>
</organism>
<dbReference type="Gene3D" id="1.10.630.10">
    <property type="entry name" value="Cytochrome P450"/>
    <property type="match status" value="1"/>
</dbReference>
<accession>A0ABR4IJE1</accession>
<dbReference type="PRINTS" id="PR00385">
    <property type="entry name" value="P450"/>
</dbReference>
<dbReference type="SUPFAM" id="SSF48264">
    <property type="entry name" value="Cytochrome P450"/>
    <property type="match status" value="1"/>
</dbReference>
<proteinExistence type="inferred from homology"/>
<dbReference type="EMBL" id="JBFXLU010000383">
    <property type="protein sequence ID" value="KAL2827873.1"/>
    <property type="molecule type" value="Genomic_DNA"/>
</dbReference>
<dbReference type="InterPro" id="IPR001128">
    <property type="entry name" value="Cyt_P450"/>
</dbReference>
<keyword evidence="3 7" id="KW-0349">Heme</keyword>
<dbReference type="Pfam" id="PF00067">
    <property type="entry name" value="p450"/>
    <property type="match status" value="1"/>
</dbReference>
<comment type="caution">
    <text evidence="9">The sequence shown here is derived from an EMBL/GenBank/DDBJ whole genome shotgun (WGS) entry which is preliminary data.</text>
</comment>
<evidence type="ECO:0000256" key="5">
    <source>
        <dbReference type="ARBA" id="ARBA00023002"/>
    </source>
</evidence>
<dbReference type="PROSITE" id="PS00086">
    <property type="entry name" value="CYTOCHROME_P450"/>
    <property type="match status" value="1"/>
</dbReference>
<dbReference type="InterPro" id="IPR036396">
    <property type="entry name" value="Cyt_P450_sf"/>
</dbReference>
<dbReference type="PANTHER" id="PTHR24305:SF164">
    <property type="entry name" value="P450, PUTATIVE (EUROFUNG)-RELATED"/>
    <property type="match status" value="1"/>
</dbReference>
<comment type="cofactor">
    <cofactor evidence="1">
        <name>heme</name>
        <dbReference type="ChEBI" id="CHEBI:30413"/>
    </cofactor>
</comment>
<keyword evidence="8" id="KW-0472">Membrane</keyword>
<keyword evidence="4 7" id="KW-0479">Metal-binding</keyword>
<sequence length="493" mass="55549">MILDAVLADQSPARLVLATFFPLALLLSWIWRLNLGVTRKVPGPWYLKLTTAFVKYREFTGTQATWIHNLHLRYGPVVQYARNQVSFASCTASKQIYSTGNKDFRKTEFYGMFKQGNHINLFTALDPEKHGEIRRQFADRYSNSTVLRSEIVTAVAERAETFATICASTNSADVYFYLHAYALDCVTAMLFHPYGTNSLNGGDDKQMVHLLSYANPRIGFFLTYYSPFLGKLWNLLAPTSTSSEKGGEMIHKYVTNTLARGGHSDFTLAARFSTQGEKLDLPLAISECLDHIGAGIETTGDTLCWLLWALSQPQHTARVTQLHEELVHAHRESLDIHTLPYLGAVVQEALRLWAPGTLPLPRYVPEEGRCIDGYYLPGKMVVGCTAYSMHRLDTAVFPDADEFVPERWFDNKGGSDRQRNFFAFGLGARTCIGKHLAMAEMRACLNAVYSKYRTQPAHDMNADMGLDDQMLTSRPKGMSCKLEFVPWEDESKE</sequence>
<keyword evidence="10" id="KW-1185">Reference proteome</keyword>
<dbReference type="InterPro" id="IPR017972">
    <property type="entry name" value="Cyt_P450_CS"/>
</dbReference>
<dbReference type="InterPro" id="IPR050121">
    <property type="entry name" value="Cytochrome_P450_monoxygenase"/>
</dbReference>
<name>A0ABR4IJE1_9EURO</name>
<feature type="transmembrane region" description="Helical" evidence="8">
    <location>
        <begin position="12"/>
        <end position="31"/>
    </location>
</feature>
<reference evidence="9 10" key="1">
    <citation type="submission" date="2024-07" db="EMBL/GenBank/DDBJ databases">
        <title>Section-level genome sequencing and comparative genomics of Aspergillus sections Usti and Cavernicolus.</title>
        <authorList>
            <consortium name="Lawrence Berkeley National Laboratory"/>
            <person name="Nybo J.L."/>
            <person name="Vesth T.C."/>
            <person name="Theobald S."/>
            <person name="Frisvad J.C."/>
            <person name="Larsen T.O."/>
            <person name="Kjaerboelling I."/>
            <person name="Rothschild-Mancinelli K."/>
            <person name="Lyhne E.K."/>
            <person name="Kogle M.E."/>
            <person name="Barry K."/>
            <person name="Clum A."/>
            <person name="Na H."/>
            <person name="Ledsgaard L."/>
            <person name="Lin J."/>
            <person name="Lipzen A."/>
            <person name="Kuo A."/>
            <person name="Riley R."/>
            <person name="Mondo S."/>
            <person name="Labutti K."/>
            <person name="Haridas S."/>
            <person name="Pangalinan J."/>
            <person name="Salamov A.A."/>
            <person name="Simmons B.A."/>
            <person name="Magnuson J.K."/>
            <person name="Chen J."/>
            <person name="Drula E."/>
            <person name="Henrissat B."/>
            <person name="Wiebenga A."/>
            <person name="Lubbers R.J."/>
            <person name="Gomes A.C."/>
            <person name="Makela M.R."/>
            <person name="Stajich J."/>
            <person name="Grigoriev I.V."/>
            <person name="Mortensen U.H."/>
            <person name="De Vries R.P."/>
            <person name="Baker S.E."/>
            <person name="Andersen M.R."/>
        </authorList>
    </citation>
    <scope>NUCLEOTIDE SEQUENCE [LARGE SCALE GENOMIC DNA]</scope>
    <source>
        <strain evidence="9 10">CBS 123904</strain>
    </source>
</reference>
<keyword evidence="8" id="KW-0812">Transmembrane</keyword>
<protein>
    <submittedName>
        <fullName evidence="9">Cytochrome P450</fullName>
    </submittedName>
</protein>
<dbReference type="InterPro" id="IPR002403">
    <property type="entry name" value="Cyt_P450_E_grp-IV"/>
</dbReference>